<keyword evidence="4" id="KW-1185">Reference proteome</keyword>
<evidence type="ECO:0000313" key="4">
    <source>
        <dbReference type="Proteomes" id="UP001596060"/>
    </source>
</evidence>
<dbReference type="RefSeq" id="WP_245282446.1">
    <property type="nucleotide sequence ID" value="NZ_JBHSLU010000012.1"/>
</dbReference>
<sequence length="268" mass="28786">MPASLTLPRNTPMPAARPAGIAQRDIGGIAVALLSRSAALAELSEAMSSGRHVKLAFCNANLVNIAAADPALLRQLAGFLVLPDGIGVDLGSRLLHGDSFPANLNGTDFIPALLEAETRALTIALLGARPGVAERAAAKLAERYPRHCFRVAGDGFFDAAGEAVLLASLKAAPPDLLLVALGNPRQERWIAETLGPQHAAVAAGVGALFDFLAGEVPRAPEAWRRARLEWLYRLRCEPARLWRRYILGNPLFLLRILRQRLRTGRPQP</sequence>
<dbReference type="Proteomes" id="UP001596060">
    <property type="component" value="Unassembled WGS sequence"/>
</dbReference>
<proteinExistence type="predicted"/>
<evidence type="ECO:0000313" key="3">
    <source>
        <dbReference type="EMBL" id="MFC5505095.1"/>
    </source>
</evidence>
<evidence type="ECO:0000256" key="2">
    <source>
        <dbReference type="ARBA" id="ARBA00022679"/>
    </source>
</evidence>
<dbReference type="InterPro" id="IPR004629">
    <property type="entry name" value="WecG_TagA_CpsF"/>
</dbReference>
<dbReference type="Pfam" id="PF03808">
    <property type="entry name" value="Glyco_tran_WecG"/>
    <property type="match status" value="1"/>
</dbReference>
<reference evidence="4" key="1">
    <citation type="journal article" date="2019" name="Int. J. Syst. Evol. Microbiol.">
        <title>The Global Catalogue of Microorganisms (GCM) 10K type strain sequencing project: providing services to taxonomists for standard genome sequencing and annotation.</title>
        <authorList>
            <consortium name="The Broad Institute Genomics Platform"/>
            <consortium name="The Broad Institute Genome Sequencing Center for Infectious Disease"/>
            <person name="Wu L."/>
            <person name="Ma J."/>
        </authorList>
    </citation>
    <scope>NUCLEOTIDE SEQUENCE [LARGE SCALE GENOMIC DNA]</scope>
    <source>
        <strain evidence="4">CCUG 43117</strain>
    </source>
</reference>
<protein>
    <submittedName>
        <fullName evidence="3">WecB/TagA/CpsF family glycosyltransferase</fullName>
    </submittedName>
</protein>
<dbReference type="PANTHER" id="PTHR34136">
    <property type="match status" value="1"/>
</dbReference>
<organism evidence="3 4">
    <name type="scientific">Bosea massiliensis</name>
    <dbReference type="NCBI Taxonomy" id="151419"/>
    <lineage>
        <taxon>Bacteria</taxon>
        <taxon>Pseudomonadati</taxon>
        <taxon>Pseudomonadota</taxon>
        <taxon>Alphaproteobacteria</taxon>
        <taxon>Hyphomicrobiales</taxon>
        <taxon>Boseaceae</taxon>
        <taxon>Bosea</taxon>
    </lineage>
</organism>
<dbReference type="CDD" id="cd06533">
    <property type="entry name" value="Glyco_transf_WecG_TagA"/>
    <property type="match status" value="1"/>
</dbReference>
<dbReference type="EMBL" id="JBHSLU010000012">
    <property type="protein sequence ID" value="MFC5505095.1"/>
    <property type="molecule type" value="Genomic_DNA"/>
</dbReference>
<dbReference type="PANTHER" id="PTHR34136:SF1">
    <property type="entry name" value="UDP-N-ACETYL-D-MANNOSAMINURONIC ACID TRANSFERASE"/>
    <property type="match status" value="1"/>
</dbReference>
<dbReference type="NCBIfam" id="TIGR00696">
    <property type="entry name" value="wecG_tagA_cpsF"/>
    <property type="match status" value="1"/>
</dbReference>
<comment type="caution">
    <text evidence="3">The sequence shown here is derived from an EMBL/GenBank/DDBJ whole genome shotgun (WGS) entry which is preliminary data.</text>
</comment>
<accession>A0ABW0NYA6</accession>
<gene>
    <name evidence="3" type="ORF">ACFPN9_07480</name>
</gene>
<keyword evidence="1" id="KW-0328">Glycosyltransferase</keyword>
<keyword evidence="2" id="KW-0808">Transferase</keyword>
<evidence type="ECO:0000256" key="1">
    <source>
        <dbReference type="ARBA" id="ARBA00022676"/>
    </source>
</evidence>
<name>A0ABW0NYA6_9HYPH</name>